<evidence type="ECO:0000256" key="1">
    <source>
        <dbReference type="SAM" id="MobiDB-lite"/>
    </source>
</evidence>
<dbReference type="OMA" id="HFTGEKM"/>
<feature type="region of interest" description="Disordered" evidence="1">
    <location>
        <begin position="229"/>
        <end position="254"/>
    </location>
</feature>
<feature type="transmembrane region" description="Helical" evidence="2">
    <location>
        <begin position="54"/>
        <end position="76"/>
    </location>
</feature>
<keyword evidence="2" id="KW-1133">Transmembrane helix</keyword>
<keyword evidence="2" id="KW-0472">Membrane</keyword>
<feature type="compositionally biased region" description="Acidic residues" evidence="1">
    <location>
        <begin position="146"/>
        <end position="156"/>
    </location>
</feature>
<proteinExistence type="predicted"/>
<reference evidence="3 4" key="1">
    <citation type="submission" date="2015-12" db="EMBL/GenBank/DDBJ databases">
        <title>The genome of Folsomia candida.</title>
        <authorList>
            <person name="Faddeeva A."/>
            <person name="Derks M.F."/>
            <person name="Anvar Y."/>
            <person name="Smit S."/>
            <person name="Van Straalen N."/>
            <person name="Roelofs D."/>
        </authorList>
    </citation>
    <scope>NUCLEOTIDE SEQUENCE [LARGE SCALE GENOMIC DNA]</scope>
    <source>
        <strain evidence="3 4">VU population</strain>
        <tissue evidence="3">Whole body</tissue>
    </source>
</reference>
<gene>
    <name evidence="3" type="ORF">Fcan01_06370</name>
</gene>
<dbReference type="EMBL" id="LNIX01000002">
    <property type="protein sequence ID" value="OXA60266.1"/>
    <property type="molecule type" value="Genomic_DNA"/>
</dbReference>
<dbReference type="OrthoDB" id="8964374at2759"/>
<protein>
    <submittedName>
        <fullName evidence="3">Uncharacterized protein</fullName>
    </submittedName>
</protein>
<keyword evidence="4" id="KW-1185">Reference proteome</keyword>
<name>A0A226EUG8_FOLCA</name>
<feature type="region of interest" description="Disordered" evidence="1">
    <location>
        <begin position="128"/>
        <end position="158"/>
    </location>
</feature>
<evidence type="ECO:0000313" key="3">
    <source>
        <dbReference type="EMBL" id="OXA60266.1"/>
    </source>
</evidence>
<feature type="region of interest" description="Disordered" evidence="1">
    <location>
        <begin position="289"/>
        <end position="309"/>
    </location>
</feature>
<dbReference type="Proteomes" id="UP000198287">
    <property type="component" value="Unassembled WGS sequence"/>
</dbReference>
<evidence type="ECO:0000313" key="4">
    <source>
        <dbReference type="Proteomes" id="UP000198287"/>
    </source>
</evidence>
<organism evidence="3 4">
    <name type="scientific">Folsomia candida</name>
    <name type="common">Springtail</name>
    <dbReference type="NCBI Taxonomy" id="158441"/>
    <lineage>
        <taxon>Eukaryota</taxon>
        <taxon>Metazoa</taxon>
        <taxon>Ecdysozoa</taxon>
        <taxon>Arthropoda</taxon>
        <taxon>Hexapoda</taxon>
        <taxon>Collembola</taxon>
        <taxon>Entomobryomorpha</taxon>
        <taxon>Isotomoidea</taxon>
        <taxon>Isotomidae</taxon>
        <taxon>Proisotominae</taxon>
        <taxon>Folsomia</taxon>
    </lineage>
</organism>
<feature type="compositionally biased region" description="Polar residues" evidence="1">
    <location>
        <begin position="133"/>
        <end position="143"/>
    </location>
</feature>
<feature type="compositionally biased region" description="Low complexity" evidence="1">
    <location>
        <begin position="374"/>
        <end position="392"/>
    </location>
</feature>
<sequence>MNMEKEKNMDTSDTDSMTTVNVNVKEYGNPMDYQEPPPAYRQSQHSTTVQVTRIIALAAVIIAAMLSIAIVFSAWIQISSCQQGQQQSSQAIPVLEALLQPEHLKSLLAIAPTTTGGSGDLDLAESKVDNINKGETNNNLNKDVSSEEDNSSEGGDDGVTMIKLPLELNLQEHIFERNHRSSHMNCVIEKKKAEEIVDEQSKPLPALLGINMTTDPRYLHFTGEKMAISCDSGNDHRRMPQAPQPNPSHASNPQQQRLNIFASSKQSSPLRDLLTSALAAAGSAPVHIIGPIPMNQEGPPSGEFQRQSHQSPLHFFNQMEQQGPPQHYQQQQHHQFFVQPPQDEQAQESNNNFGPLSSLGIPPHLIPVLVPHQGNNNNLDDSSNNNPSGPGPIFFHPQSSEFRERALPHPVPIMPRAHFQHGQFVIRPRRSIDNEDKSEEPQSQKSHKRVKRCACDCACKNHQD</sequence>
<feature type="region of interest" description="Disordered" evidence="1">
    <location>
        <begin position="364"/>
        <end position="397"/>
    </location>
</feature>
<keyword evidence="2" id="KW-0812">Transmembrane</keyword>
<evidence type="ECO:0000256" key="2">
    <source>
        <dbReference type="SAM" id="Phobius"/>
    </source>
</evidence>
<accession>A0A226EUG8</accession>
<comment type="caution">
    <text evidence="3">The sequence shown here is derived from an EMBL/GenBank/DDBJ whole genome shotgun (WGS) entry which is preliminary data.</text>
</comment>
<dbReference type="AlphaFoldDB" id="A0A226EUG8"/>